<dbReference type="Pfam" id="PF09296">
    <property type="entry name" value="NUDIX-like"/>
    <property type="match status" value="1"/>
</dbReference>
<organism evidence="9 10">
    <name type="scientific">Sphagnum troendelagicum</name>
    <dbReference type="NCBI Taxonomy" id="128251"/>
    <lineage>
        <taxon>Eukaryota</taxon>
        <taxon>Viridiplantae</taxon>
        <taxon>Streptophyta</taxon>
        <taxon>Embryophyta</taxon>
        <taxon>Bryophyta</taxon>
        <taxon>Sphagnophytina</taxon>
        <taxon>Sphagnopsida</taxon>
        <taxon>Sphagnales</taxon>
        <taxon>Sphagnaceae</taxon>
        <taxon>Sphagnum</taxon>
    </lineage>
</organism>
<dbReference type="SUPFAM" id="SSF55811">
    <property type="entry name" value="Nudix"/>
    <property type="match status" value="1"/>
</dbReference>
<dbReference type="Pfam" id="PF00293">
    <property type="entry name" value="NUDIX"/>
    <property type="match status" value="1"/>
</dbReference>
<dbReference type="PROSITE" id="PS00893">
    <property type="entry name" value="NUDIX_BOX"/>
    <property type="match status" value="1"/>
</dbReference>
<dbReference type="EC" id="3.6.1.22" evidence="3"/>
<dbReference type="CDD" id="cd03429">
    <property type="entry name" value="NUDIX_NADH_pyrophosphatase_Nudt13"/>
    <property type="match status" value="1"/>
</dbReference>
<comment type="cofactor">
    <cofactor evidence="1">
        <name>Mg(2+)</name>
        <dbReference type="ChEBI" id="CHEBI:18420"/>
    </cofactor>
</comment>
<comment type="similarity">
    <text evidence="2">Belongs to the janus family.</text>
</comment>
<dbReference type="Gene3D" id="3.90.79.20">
    <property type="match status" value="1"/>
</dbReference>
<keyword evidence="7" id="KW-0520">NAD</keyword>
<evidence type="ECO:0000256" key="4">
    <source>
        <dbReference type="ARBA" id="ARBA00022723"/>
    </source>
</evidence>
<evidence type="ECO:0000259" key="8">
    <source>
        <dbReference type="PROSITE" id="PS51462"/>
    </source>
</evidence>
<evidence type="ECO:0000256" key="7">
    <source>
        <dbReference type="ARBA" id="ARBA00023027"/>
    </source>
</evidence>
<keyword evidence="10" id="KW-1185">Reference proteome</keyword>
<reference evidence="9 10" key="1">
    <citation type="submission" date="2024-02" db="EMBL/GenBank/DDBJ databases">
        <authorList>
            <consortium name="ELIXIR-Norway"/>
            <consortium name="Elixir Norway"/>
        </authorList>
    </citation>
    <scope>NUCLEOTIDE SEQUENCE [LARGE SCALE GENOMIC DNA]</scope>
</reference>
<protein>
    <recommendedName>
        <fullName evidence="3">NAD(+) diphosphatase</fullName>
        <ecNumber evidence="3">3.6.1.22</ecNumber>
    </recommendedName>
</protein>
<name>A0ABP0TAZ1_9BRYO</name>
<dbReference type="SUPFAM" id="SSF143724">
    <property type="entry name" value="PHP14-like"/>
    <property type="match status" value="1"/>
</dbReference>
<evidence type="ECO:0000256" key="1">
    <source>
        <dbReference type="ARBA" id="ARBA00001946"/>
    </source>
</evidence>
<dbReference type="Gene3D" id="3.90.79.10">
    <property type="entry name" value="Nucleoside Triphosphate Pyrophosphohydrolase"/>
    <property type="match status" value="1"/>
</dbReference>
<sequence>MMMMMVCCVRASVSRLPLSQIIVRRRYHVTLFSSPCRLSIRPFLGEQFHSRQAAAGRCCRSGRRWNETANMLQMRRVMVSATTTTLASNHHQSIFFSDAGIDRAAELRADTKRLSGIFNSPEALVVPLLGDKSLIKAGKPVLISVLELPAKEDGDQPTVMDAIFLGLSNFNQSPIFAIDVTHLCSTGGERPAWEQGAEWVDLRRHGPELMASEAGLLAYARGMVEWQSRNTYCGRCGARMKPKDGGHSLHCSFETCGNSAYPRLDPAVIMLVTCGNYVLLGRQGRWNPGRYSLLAGFLEIGETFEMAVVREVREESGINVDISSVSYAACQPWPFPSSLMVGFTAEAIKNQTEPYHGICGKGNPGISRSETLTVVDEANALPRTAADMKELEDARWVHRDLLAWVLKENPLPDGVDFGVPGKYAIAHVLMDRWTATKDDNSWEGNKVLTVQIDRGKFKYVLMSIRDNHHHEKLIVRGNSRFGFHLEILDAAHKEVCDLGLQVSQLGGGWIEHDAQKHKLHVFGASQAYGSADHIVTCALLRQWYPFHNITFSWAE</sequence>
<dbReference type="NCBIfam" id="NF001299">
    <property type="entry name" value="PRK00241.1"/>
    <property type="match status" value="1"/>
</dbReference>
<dbReference type="Proteomes" id="UP001497512">
    <property type="component" value="Chromosome 1"/>
</dbReference>
<evidence type="ECO:0000313" key="10">
    <source>
        <dbReference type="Proteomes" id="UP001497512"/>
    </source>
</evidence>
<evidence type="ECO:0000256" key="3">
    <source>
        <dbReference type="ARBA" id="ARBA00012381"/>
    </source>
</evidence>
<dbReference type="InterPro" id="IPR049734">
    <property type="entry name" value="NudC-like_C"/>
</dbReference>
<dbReference type="InterPro" id="IPR000086">
    <property type="entry name" value="NUDIX_hydrolase_dom"/>
</dbReference>
<dbReference type="EMBL" id="OZ019893">
    <property type="protein sequence ID" value="CAK9190845.1"/>
    <property type="molecule type" value="Genomic_DNA"/>
</dbReference>
<gene>
    <name evidence="9" type="ORF">CSSPTR1EN2_LOCUS1094</name>
</gene>
<evidence type="ECO:0000256" key="6">
    <source>
        <dbReference type="ARBA" id="ARBA00022842"/>
    </source>
</evidence>
<dbReference type="Pfam" id="PF09297">
    <property type="entry name" value="Zn_ribbon_NUD"/>
    <property type="match status" value="1"/>
</dbReference>
<evidence type="ECO:0000256" key="2">
    <source>
        <dbReference type="ARBA" id="ARBA00010971"/>
    </source>
</evidence>
<dbReference type="PROSITE" id="PS51462">
    <property type="entry name" value="NUDIX"/>
    <property type="match status" value="1"/>
</dbReference>
<keyword evidence="5" id="KW-0378">Hydrolase</keyword>
<keyword evidence="4" id="KW-0479">Metal-binding</keyword>
<dbReference type="InterPro" id="IPR038596">
    <property type="entry name" value="Janus_sf"/>
</dbReference>
<dbReference type="PANTHER" id="PTHR42904">
    <property type="entry name" value="NUDIX HYDROLASE, NUDC SUBFAMILY"/>
    <property type="match status" value="1"/>
</dbReference>
<dbReference type="Pfam" id="PF05005">
    <property type="entry name" value="Ocnus"/>
    <property type="match status" value="1"/>
</dbReference>
<evidence type="ECO:0000256" key="5">
    <source>
        <dbReference type="ARBA" id="ARBA00022801"/>
    </source>
</evidence>
<evidence type="ECO:0000313" key="9">
    <source>
        <dbReference type="EMBL" id="CAK9190845.1"/>
    </source>
</evidence>
<dbReference type="InterPro" id="IPR015797">
    <property type="entry name" value="NUDIX_hydrolase-like_dom_sf"/>
</dbReference>
<proteinExistence type="inferred from homology"/>
<accession>A0ABP0TAZ1</accession>
<dbReference type="InterPro" id="IPR050241">
    <property type="entry name" value="NAD-cap_RNA_hydrolase_NudC"/>
</dbReference>
<dbReference type="InterPro" id="IPR015376">
    <property type="entry name" value="Znr_NADH_PPase"/>
</dbReference>
<feature type="domain" description="Nudix hydrolase" evidence="8">
    <location>
        <begin position="262"/>
        <end position="419"/>
    </location>
</feature>
<dbReference type="PANTHER" id="PTHR42904:SF8">
    <property type="entry name" value="NAD(+) DIPHOSPHATASE"/>
    <property type="match status" value="1"/>
</dbReference>
<dbReference type="InterPro" id="IPR020084">
    <property type="entry name" value="NUDIX_hydrolase_CS"/>
</dbReference>
<keyword evidence="6" id="KW-0460">Magnesium</keyword>
<dbReference type="InterPro" id="IPR007702">
    <property type="entry name" value="Janus"/>
</dbReference>
<dbReference type="Gene3D" id="3.50.20.20">
    <property type="entry name" value="Janus/Ocnus"/>
    <property type="match status" value="1"/>
</dbReference>
<dbReference type="InterPro" id="IPR015375">
    <property type="entry name" value="NADH_PPase-like_N"/>
</dbReference>